<comment type="caution">
    <text evidence="2">The sequence shown here is derived from an EMBL/GenBank/DDBJ whole genome shotgun (WGS) entry which is preliminary data.</text>
</comment>
<feature type="region of interest" description="Disordered" evidence="1">
    <location>
        <begin position="67"/>
        <end position="89"/>
    </location>
</feature>
<name>A0ABP6GLW3_9ACTN</name>
<feature type="compositionally biased region" description="Basic and acidic residues" evidence="1">
    <location>
        <begin position="42"/>
        <end position="58"/>
    </location>
</feature>
<protein>
    <submittedName>
        <fullName evidence="2">Uncharacterized protein</fullName>
    </submittedName>
</protein>
<sequence length="89" mass="10116">MRAPLDEAVRTWREAWRGHARTPIRDLYRLKPKPAVAHLHRRESDGQHPAEPLIDRRPMLRPRLQVGHLSSEPSTTPLWDGAASDASAV</sequence>
<evidence type="ECO:0000256" key="1">
    <source>
        <dbReference type="SAM" id="MobiDB-lite"/>
    </source>
</evidence>
<feature type="region of interest" description="Disordered" evidence="1">
    <location>
        <begin position="39"/>
        <end position="58"/>
    </location>
</feature>
<evidence type="ECO:0000313" key="3">
    <source>
        <dbReference type="Proteomes" id="UP001501842"/>
    </source>
</evidence>
<reference evidence="3" key="1">
    <citation type="journal article" date="2019" name="Int. J. Syst. Evol. Microbiol.">
        <title>The Global Catalogue of Microorganisms (GCM) 10K type strain sequencing project: providing services to taxonomists for standard genome sequencing and annotation.</title>
        <authorList>
            <consortium name="The Broad Institute Genomics Platform"/>
            <consortium name="The Broad Institute Genome Sequencing Center for Infectious Disease"/>
            <person name="Wu L."/>
            <person name="Ma J."/>
        </authorList>
    </citation>
    <scope>NUCLEOTIDE SEQUENCE [LARGE SCALE GENOMIC DNA]</scope>
    <source>
        <strain evidence="3">JCM 8201</strain>
    </source>
</reference>
<gene>
    <name evidence="2" type="ORF">GCM10010439_27910</name>
</gene>
<evidence type="ECO:0000313" key="2">
    <source>
        <dbReference type="EMBL" id="GAA2726141.1"/>
    </source>
</evidence>
<proteinExistence type="predicted"/>
<dbReference type="EMBL" id="BAAATZ010000009">
    <property type="protein sequence ID" value="GAA2726141.1"/>
    <property type="molecule type" value="Genomic_DNA"/>
</dbReference>
<organism evidence="2 3">
    <name type="scientific">Actinocorallia aurantiaca</name>
    <dbReference type="NCBI Taxonomy" id="46204"/>
    <lineage>
        <taxon>Bacteria</taxon>
        <taxon>Bacillati</taxon>
        <taxon>Actinomycetota</taxon>
        <taxon>Actinomycetes</taxon>
        <taxon>Streptosporangiales</taxon>
        <taxon>Thermomonosporaceae</taxon>
        <taxon>Actinocorallia</taxon>
    </lineage>
</organism>
<accession>A0ABP6GLW3</accession>
<dbReference type="Proteomes" id="UP001501842">
    <property type="component" value="Unassembled WGS sequence"/>
</dbReference>
<keyword evidence="3" id="KW-1185">Reference proteome</keyword>